<dbReference type="InterPro" id="IPR001304">
    <property type="entry name" value="C-type_lectin-like"/>
</dbReference>
<gene>
    <name evidence="3" type="ORF">MNOR_LOCUS29885</name>
</gene>
<dbReference type="InterPro" id="IPR016187">
    <property type="entry name" value="CTDL_fold"/>
</dbReference>
<sequence>MGYIQIVAVTLVFLEFISVSEMKPQFGNAVPEAPRGPSRPTECPGGFVFISGRCYLFSVLLGLEHRTQSQAKLYCQSRGTDFYSVDLITMGRGGASEGDTVLQYIKDNGLADPNMYIGADKSGSSYSWVDGRPLSVNSFLWVNNEPAGDECVFINSGHPDNTKRFHIEDVQCNAGFGFACEMF</sequence>
<proteinExistence type="predicted"/>
<reference evidence="3 4" key="1">
    <citation type="submission" date="2024-05" db="EMBL/GenBank/DDBJ databases">
        <authorList>
            <person name="Wallberg A."/>
        </authorList>
    </citation>
    <scope>NUCLEOTIDE SEQUENCE [LARGE SCALE GENOMIC DNA]</scope>
</reference>
<dbReference type="Pfam" id="PF00059">
    <property type="entry name" value="Lectin_C"/>
    <property type="match status" value="1"/>
</dbReference>
<dbReference type="CDD" id="cd00037">
    <property type="entry name" value="CLECT"/>
    <property type="match status" value="1"/>
</dbReference>
<evidence type="ECO:0000259" key="2">
    <source>
        <dbReference type="PROSITE" id="PS50041"/>
    </source>
</evidence>
<comment type="caution">
    <text evidence="3">The sequence shown here is derived from an EMBL/GenBank/DDBJ whole genome shotgun (WGS) entry which is preliminary data.</text>
</comment>
<keyword evidence="1" id="KW-0732">Signal</keyword>
<dbReference type="Proteomes" id="UP001497623">
    <property type="component" value="Unassembled WGS sequence"/>
</dbReference>
<organism evidence="3 4">
    <name type="scientific">Meganyctiphanes norvegica</name>
    <name type="common">Northern krill</name>
    <name type="synonym">Thysanopoda norvegica</name>
    <dbReference type="NCBI Taxonomy" id="48144"/>
    <lineage>
        <taxon>Eukaryota</taxon>
        <taxon>Metazoa</taxon>
        <taxon>Ecdysozoa</taxon>
        <taxon>Arthropoda</taxon>
        <taxon>Crustacea</taxon>
        <taxon>Multicrustacea</taxon>
        <taxon>Malacostraca</taxon>
        <taxon>Eumalacostraca</taxon>
        <taxon>Eucarida</taxon>
        <taxon>Euphausiacea</taxon>
        <taxon>Euphausiidae</taxon>
        <taxon>Meganyctiphanes</taxon>
    </lineage>
</organism>
<dbReference type="SMART" id="SM00034">
    <property type="entry name" value="CLECT"/>
    <property type="match status" value="1"/>
</dbReference>
<accession>A0AAV2RVD8</accession>
<dbReference type="SUPFAM" id="SSF56436">
    <property type="entry name" value="C-type lectin-like"/>
    <property type="match status" value="1"/>
</dbReference>
<name>A0AAV2RVD8_MEGNR</name>
<keyword evidence="4" id="KW-1185">Reference proteome</keyword>
<feature type="domain" description="C-type lectin" evidence="2">
    <location>
        <begin position="50"/>
        <end position="181"/>
    </location>
</feature>
<feature type="signal peptide" evidence="1">
    <location>
        <begin position="1"/>
        <end position="22"/>
    </location>
</feature>
<dbReference type="PROSITE" id="PS50041">
    <property type="entry name" value="C_TYPE_LECTIN_2"/>
    <property type="match status" value="1"/>
</dbReference>
<dbReference type="AlphaFoldDB" id="A0AAV2RVD8"/>
<dbReference type="EMBL" id="CAXKWB010035477">
    <property type="protein sequence ID" value="CAL4146562.1"/>
    <property type="molecule type" value="Genomic_DNA"/>
</dbReference>
<evidence type="ECO:0000313" key="3">
    <source>
        <dbReference type="EMBL" id="CAL4146562.1"/>
    </source>
</evidence>
<protein>
    <recommendedName>
        <fullName evidence="2">C-type lectin domain-containing protein</fullName>
    </recommendedName>
</protein>
<dbReference type="Gene3D" id="3.10.100.10">
    <property type="entry name" value="Mannose-Binding Protein A, subunit A"/>
    <property type="match status" value="1"/>
</dbReference>
<evidence type="ECO:0000256" key="1">
    <source>
        <dbReference type="SAM" id="SignalP"/>
    </source>
</evidence>
<evidence type="ECO:0000313" key="4">
    <source>
        <dbReference type="Proteomes" id="UP001497623"/>
    </source>
</evidence>
<dbReference type="InterPro" id="IPR016186">
    <property type="entry name" value="C-type_lectin-like/link_sf"/>
</dbReference>
<feature type="chain" id="PRO_5043954523" description="C-type lectin domain-containing protein" evidence="1">
    <location>
        <begin position="23"/>
        <end position="183"/>
    </location>
</feature>